<keyword evidence="3" id="KW-1185">Reference proteome</keyword>
<evidence type="ECO:0008006" key="4">
    <source>
        <dbReference type="Google" id="ProtNLM"/>
    </source>
</evidence>
<keyword evidence="1" id="KW-0175">Coiled coil</keyword>
<evidence type="ECO:0000256" key="1">
    <source>
        <dbReference type="SAM" id="Coils"/>
    </source>
</evidence>
<dbReference type="AlphaFoldDB" id="A0A2V4C0K2"/>
<dbReference type="Proteomes" id="UP000247681">
    <property type="component" value="Unassembled WGS sequence"/>
</dbReference>
<name>A0A2V4C0K2_9FLAO</name>
<evidence type="ECO:0000313" key="3">
    <source>
        <dbReference type="Proteomes" id="UP000247681"/>
    </source>
</evidence>
<comment type="caution">
    <text evidence="2">The sequence shown here is derived from an EMBL/GenBank/DDBJ whole genome shotgun (WGS) entry which is preliminary data.</text>
</comment>
<evidence type="ECO:0000313" key="2">
    <source>
        <dbReference type="EMBL" id="PXY44517.1"/>
    </source>
</evidence>
<dbReference type="OrthoDB" id="1064922at2"/>
<reference evidence="2 3" key="1">
    <citation type="submission" date="2018-05" db="EMBL/GenBank/DDBJ databases">
        <title>Flavobacterium sp. strain IMCC34758, incomplete genome.</title>
        <authorList>
            <person name="Joung Y."/>
        </authorList>
    </citation>
    <scope>NUCLEOTIDE SEQUENCE [LARGE SCALE GENOMIC DNA]</scope>
    <source>
        <strain evidence="2 3">IMCC34758</strain>
    </source>
</reference>
<proteinExistence type="predicted"/>
<organism evidence="2 3">
    <name type="scientific">Flavobacterium hydrophilum</name>
    <dbReference type="NCBI Taxonomy" id="2211445"/>
    <lineage>
        <taxon>Bacteria</taxon>
        <taxon>Pseudomonadati</taxon>
        <taxon>Bacteroidota</taxon>
        <taxon>Flavobacteriia</taxon>
        <taxon>Flavobacteriales</taxon>
        <taxon>Flavobacteriaceae</taxon>
        <taxon>Flavobacterium</taxon>
    </lineage>
</organism>
<gene>
    <name evidence="2" type="ORF">DMB68_13700</name>
</gene>
<dbReference type="RefSeq" id="WP_110347244.1">
    <property type="nucleotide sequence ID" value="NZ_QJHL01000003.1"/>
</dbReference>
<sequence length="330" mass="36927">MSTPKLKKIDKEFCITDDSVNVYGYRCLTSGLLVDEVKKNPIGFKMHNRDNGVVVRWEDFRIDNDKVYAKPIINLAHPQGETIVSEIENGFLNAASVGKIVVLDYSDLKELMLPDQTGPTITKWFPREISLVDIPGNYNALADLFDIDDNELNLSDFKIIKPNNMKKIILTAGVLTALNLSDNSSDEDANGAFQDLIDKANKIPGLQKDLADKTKELKDKEKELDDLKAEGVAKEVQDLLAKGETDKKLTKEMSKNLADSFAENPKGLKSLIDAMPAQTLITDELGDKTDASAFAGKKWDDLYQSDQLETVRIQLPDLYEKLRKEKFPNS</sequence>
<feature type="coiled-coil region" evidence="1">
    <location>
        <begin position="203"/>
        <end position="237"/>
    </location>
</feature>
<protein>
    <recommendedName>
        <fullName evidence="4">Peptidase</fullName>
    </recommendedName>
</protein>
<accession>A0A2V4C0K2</accession>
<dbReference type="EMBL" id="QJHL01000003">
    <property type="protein sequence ID" value="PXY44517.1"/>
    <property type="molecule type" value="Genomic_DNA"/>
</dbReference>